<dbReference type="InterPro" id="IPR051206">
    <property type="entry name" value="NAMLAA_amidase_2"/>
</dbReference>
<evidence type="ECO:0000256" key="3">
    <source>
        <dbReference type="ARBA" id="ARBA00022801"/>
    </source>
</evidence>
<dbReference type="Pfam" id="PF01510">
    <property type="entry name" value="Amidase_2"/>
    <property type="match status" value="1"/>
</dbReference>
<sequence length="327" mass="35468">MFVRLREGVHGLGRWTSSESANIAAALYVDLRAKQPDMAARDIGPVIPGDPQAQVPSLFVTPRHGYHHHSGDPVALVFSAPIAMAQRPADDTLAPLRRQVTIDADGYLTDPGIVHTPIERISHGPMPQVNAIVLHRTESSTAGSTLATWRNRDAGTGAHFLIDRDGAIHQTVSVDRQAWHVGAIRSRGEVEGTIPDEDQRQLVAARNGQSEWRGPAVRAVSRIESSRPYPERYPTNADSIGIEVVGRYRPATQTWDAPTPEQAAAITRLMGVLQRNFALNDQDVYEHDVISRKTPGEGAGLYAPGVARDVDSPARDIGGVPVPGVER</sequence>
<dbReference type="SMART" id="SM00644">
    <property type="entry name" value="Ami_2"/>
    <property type="match status" value="1"/>
</dbReference>
<evidence type="ECO:0000256" key="1">
    <source>
        <dbReference type="ARBA" id="ARBA00001561"/>
    </source>
</evidence>
<dbReference type="RefSeq" id="WP_280577678.1">
    <property type="nucleotide sequence ID" value="NZ_JARXRO010000014.1"/>
</dbReference>
<dbReference type="Gene3D" id="3.40.80.10">
    <property type="entry name" value="Peptidoglycan recognition protein-like"/>
    <property type="match status" value="1"/>
</dbReference>
<dbReference type="PANTHER" id="PTHR30417">
    <property type="entry name" value="N-ACETYLMURAMOYL-L-ALANINE AMIDASE AMID"/>
    <property type="match status" value="1"/>
</dbReference>
<feature type="region of interest" description="Disordered" evidence="5">
    <location>
        <begin position="295"/>
        <end position="327"/>
    </location>
</feature>
<evidence type="ECO:0000313" key="7">
    <source>
        <dbReference type="EMBL" id="MDH5833413.1"/>
    </source>
</evidence>
<protein>
    <recommendedName>
        <fullName evidence="2">N-acetylmuramoyl-L-alanine amidase</fullName>
        <ecNumber evidence="2">3.5.1.28</ecNumber>
    </recommendedName>
</protein>
<evidence type="ECO:0000256" key="2">
    <source>
        <dbReference type="ARBA" id="ARBA00011901"/>
    </source>
</evidence>
<proteinExistence type="predicted"/>
<accession>A0ABT6JSH0</accession>
<dbReference type="SUPFAM" id="SSF55846">
    <property type="entry name" value="N-acetylmuramoyl-L-alanine amidase-like"/>
    <property type="match status" value="1"/>
</dbReference>
<reference evidence="7 8" key="1">
    <citation type="submission" date="2023-04" db="EMBL/GenBank/DDBJ databases">
        <title>Luteimonas sp. M1R5S59.</title>
        <authorList>
            <person name="Sun J.-Q."/>
        </authorList>
    </citation>
    <scope>NUCLEOTIDE SEQUENCE [LARGE SCALE GENOMIC DNA]</scope>
    <source>
        <strain evidence="7 8">M1R5S59</strain>
    </source>
</reference>
<comment type="catalytic activity">
    <reaction evidence="1">
        <text>Hydrolyzes the link between N-acetylmuramoyl residues and L-amino acid residues in certain cell-wall glycopeptides.</text>
        <dbReference type="EC" id="3.5.1.28"/>
    </reaction>
</comment>
<dbReference type="PANTHER" id="PTHR30417:SF1">
    <property type="entry name" value="N-ACETYLMURAMOYL-L-ALANINE AMIDASE AMID"/>
    <property type="match status" value="1"/>
</dbReference>
<keyword evidence="3" id="KW-0378">Hydrolase</keyword>
<name>A0ABT6JSH0_9GAMM</name>
<evidence type="ECO:0000256" key="5">
    <source>
        <dbReference type="SAM" id="MobiDB-lite"/>
    </source>
</evidence>
<dbReference type="InterPro" id="IPR002502">
    <property type="entry name" value="Amidase_domain"/>
</dbReference>
<evidence type="ECO:0000256" key="4">
    <source>
        <dbReference type="ARBA" id="ARBA00023316"/>
    </source>
</evidence>
<gene>
    <name evidence="7" type="ORF">QFW81_05665</name>
</gene>
<dbReference type="Proteomes" id="UP001156873">
    <property type="component" value="Unassembled WGS sequence"/>
</dbReference>
<dbReference type="InterPro" id="IPR036505">
    <property type="entry name" value="Amidase/PGRP_sf"/>
</dbReference>
<feature type="domain" description="N-acetylmuramoyl-L-alanine amidase" evidence="6">
    <location>
        <begin position="118"/>
        <end position="296"/>
    </location>
</feature>
<organism evidence="7 8">
    <name type="scientific">Luteimonas kalidii</name>
    <dbReference type="NCBI Taxonomy" id="3042025"/>
    <lineage>
        <taxon>Bacteria</taxon>
        <taxon>Pseudomonadati</taxon>
        <taxon>Pseudomonadota</taxon>
        <taxon>Gammaproteobacteria</taxon>
        <taxon>Lysobacterales</taxon>
        <taxon>Lysobacteraceae</taxon>
        <taxon>Luteimonas</taxon>
    </lineage>
</organism>
<keyword evidence="4" id="KW-0961">Cell wall biogenesis/degradation</keyword>
<keyword evidence="8" id="KW-1185">Reference proteome</keyword>
<dbReference type="CDD" id="cd06583">
    <property type="entry name" value="PGRP"/>
    <property type="match status" value="1"/>
</dbReference>
<comment type="caution">
    <text evidence="7">The sequence shown here is derived from an EMBL/GenBank/DDBJ whole genome shotgun (WGS) entry which is preliminary data.</text>
</comment>
<dbReference type="EC" id="3.5.1.28" evidence="2"/>
<evidence type="ECO:0000259" key="6">
    <source>
        <dbReference type="SMART" id="SM00644"/>
    </source>
</evidence>
<evidence type="ECO:0000313" key="8">
    <source>
        <dbReference type="Proteomes" id="UP001156873"/>
    </source>
</evidence>
<dbReference type="EMBL" id="JARXRO010000014">
    <property type="protein sequence ID" value="MDH5833413.1"/>
    <property type="molecule type" value="Genomic_DNA"/>
</dbReference>